<dbReference type="RefSeq" id="WP_146534794.1">
    <property type="nucleotide sequence ID" value="NZ_SJPX01000003.1"/>
</dbReference>
<gene>
    <name evidence="1" type="ORF">Poly59_30250</name>
</gene>
<dbReference type="AlphaFoldDB" id="A0A5C6ENV4"/>
<name>A0A5C6ENV4_9BACT</name>
<dbReference type="OrthoDB" id="278919at2"/>
<protein>
    <submittedName>
        <fullName evidence="1">Uncharacterized protein</fullName>
    </submittedName>
</protein>
<comment type="caution">
    <text evidence="1">The sequence shown here is derived from an EMBL/GenBank/DDBJ whole genome shotgun (WGS) entry which is preliminary data.</text>
</comment>
<dbReference type="Proteomes" id="UP000317977">
    <property type="component" value="Unassembled WGS sequence"/>
</dbReference>
<evidence type="ECO:0000313" key="1">
    <source>
        <dbReference type="EMBL" id="TWU51433.1"/>
    </source>
</evidence>
<organism evidence="1 2">
    <name type="scientific">Rubripirellula reticaptiva</name>
    <dbReference type="NCBI Taxonomy" id="2528013"/>
    <lineage>
        <taxon>Bacteria</taxon>
        <taxon>Pseudomonadati</taxon>
        <taxon>Planctomycetota</taxon>
        <taxon>Planctomycetia</taxon>
        <taxon>Pirellulales</taxon>
        <taxon>Pirellulaceae</taxon>
        <taxon>Rubripirellula</taxon>
    </lineage>
</organism>
<evidence type="ECO:0000313" key="2">
    <source>
        <dbReference type="Proteomes" id="UP000317977"/>
    </source>
</evidence>
<reference evidence="1 2" key="1">
    <citation type="submission" date="2019-02" db="EMBL/GenBank/DDBJ databases">
        <title>Deep-cultivation of Planctomycetes and their phenomic and genomic characterization uncovers novel biology.</title>
        <authorList>
            <person name="Wiegand S."/>
            <person name="Jogler M."/>
            <person name="Boedeker C."/>
            <person name="Pinto D."/>
            <person name="Vollmers J."/>
            <person name="Rivas-Marin E."/>
            <person name="Kohn T."/>
            <person name="Peeters S.H."/>
            <person name="Heuer A."/>
            <person name="Rast P."/>
            <person name="Oberbeckmann S."/>
            <person name="Bunk B."/>
            <person name="Jeske O."/>
            <person name="Meyerdierks A."/>
            <person name="Storesund J.E."/>
            <person name="Kallscheuer N."/>
            <person name="Luecker S."/>
            <person name="Lage O.M."/>
            <person name="Pohl T."/>
            <person name="Merkel B.J."/>
            <person name="Hornburger P."/>
            <person name="Mueller R.-W."/>
            <person name="Bruemmer F."/>
            <person name="Labrenz M."/>
            <person name="Spormann A.M."/>
            <person name="Op Den Camp H."/>
            <person name="Overmann J."/>
            <person name="Amann R."/>
            <person name="Jetten M.S.M."/>
            <person name="Mascher T."/>
            <person name="Medema M.H."/>
            <person name="Devos D.P."/>
            <person name="Kaster A.-K."/>
            <person name="Ovreas L."/>
            <person name="Rohde M."/>
            <person name="Galperin M.Y."/>
            <person name="Jogler C."/>
        </authorList>
    </citation>
    <scope>NUCLEOTIDE SEQUENCE [LARGE SCALE GENOMIC DNA]</scope>
    <source>
        <strain evidence="1 2">Poly59</strain>
    </source>
</reference>
<keyword evidence="2" id="KW-1185">Reference proteome</keyword>
<sequence>MIRRTLICTAILLAIAAGSWGVWIASQVAGIPREAYASDWTAVFIIDHIRTTGAWPNGWDDLRDEYDRMAVPQHYAWTFDELQQLIDVNWNTTVDEIRGSPSPPDNVRLTSGRQLSYNGDPDKLIHDFVLTGNDPHQISERIGN</sequence>
<proteinExistence type="predicted"/>
<dbReference type="EMBL" id="SJPX01000003">
    <property type="protein sequence ID" value="TWU51433.1"/>
    <property type="molecule type" value="Genomic_DNA"/>
</dbReference>
<accession>A0A5C6ENV4</accession>